<feature type="transmembrane region" description="Helical" evidence="1">
    <location>
        <begin position="93"/>
        <end position="111"/>
    </location>
</feature>
<feature type="transmembrane region" description="Helical" evidence="1">
    <location>
        <begin position="58"/>
        <end position="81"/>
    </location>
</feature>
<dbReference type="RefSeq" id="WP_010869420.1">
    <property type="nucleotide sequence ID" value="NC_018497.1"/>
</dbReference>
<evidence type="ECO:0000313" key="2">
    <source>
        <dbReference type="EMBL" id="AFQ04132.1"/>
    </source>
</evidence>
<feature type="transmembrane region" description="Helical" evidence="1">
    <location>
        <begin position="174"/>
        <end position="196"/>
    </location>
</feature>
<name>A0ABC7ZIZ6_MYCGT</name>
<feature type="transmembrane region" description="Helical" evidence="1">
    <location>
        <begin position="253"/>
        <end position="273"/>
    </location>
</feature>
<evidence type="ECO:0000256" key="1">
    <source>
        <dbReference type="SAM" id="Phobius"/>
    </source>
</evidence>
<protein>
    <submittedName>
        <fullName evidence="2">Uncharacterized protein</fullName>
    </submittedName>
</protein>
<dbReference type="AlphaFoldDB" id="A0ABC7ZIZ6"/>
<dbReference type="SMR" id="A0ABC7ZIZ6"/>
<feature type="transmembrane region" description="Helical" evidence="1">
    <location>
        <begin position="131"/>
        <end position="154"/>
    </location>
</feature>
<feature type="transmembrane region" description="Helical" evidence="1">
    <location>
        <begin position="342"/>
        <end position="365"/>
    </location>
</feature>
<keyword evidence="1" id="KW-0472">Membrane</keyword>
<keyword evidence="1" id="KW-0812">Transmembrane</keyword>
<dbReference type="EMBL" id="CP003772">
    <property type="protein sequence ID" value="AFQ04132.1"/>
    <property type="molecule type" value="Genomic_DNA"/>
</dbReference>
<proteinExistence type="predicted"/>
<accession>A0ABC7ZIZ6</accession>
<evidence type="ECO:0000313" key="3">
    <source>
        <dbReference type="Proteomes" id="UP000005254"/>
    </source>
</evidence>
<gene>
    <name evidence="2" type="ORF">CM1_01850</name>
</gene>
<reference evidence="2 3" key="1">
    <citation type="journal article" date="2012" name="J. Bacteriol.">
        <title>Draft Genome Sequences of Four Axenic Mycoplasma genitalium Strains Isolated from Denmark, Japan, and Australia.</title>
        <authorList>
            <person name="McGowin C.L."/>
            <person name="Ma L."/>
            <person name="Jensen J.S."/>
            <person name="Mancuso M.M."/>
            <person name="Hamasuna R."/>
            <person name="Adegboye D."/>
            <person name="Martin D.H."/>
        </authorList>
    </citation>
    <scope>NUCLEOTIDE SEQUENCE [LARGE SCALE GENOMIC DNA]</scope>
    <source>
        <strain evidence="2 3">M6320</strain>
    </source>
</reference>
<dbReference type="KEGG" id="mgx:CM1_01850"/>
<organism evidence="2 3">
    <name type="scientific">Mycoplasmoides genitalium M6320</name>
    <dbReference type="NCBI Taxonomy" id="662945"/>
    <lineage>
        <taxon>Bacteria</taxon>
        <taxon>Bacillati</taxon>
        <taxon>Mycoplasmatota</taxon>
        <taxon>Mycoplasmoidales</taxon>
        <taxon>Mycoplasmoidaceae</taxon>
        <taxon>Mycoplasmoides</taxon>
    </lineage>
</organism>
<dbReference type="GeneID" id="99647185"/>
<feature type="transmembrane region" description="Helical" evidence="1">
    <location>
        <begin position="15"/>
        <end position="37"/>
    </location>
</feature>
<keyword evidence="1" id="KW-1133">Transmembrane helix</keyword>
<dbReference type="Proteomes" id="UP000005254">
    <property type="component" value="Chromosome"/>
</dbReference>
<sequence length="393" mass="45750">MAKLTTNTFFNTKNIVAFSFFLVFLIVISVIVTIFFLGVSVDDVKTIITAINYQNWGWIFVVILGFLVSVLWNVIINWWVSRRFCFYASWWEWLLFGFVVQFFQIVTPLSLGQDPFRLYWFIKKGMKKQTAVLIVTSTGAFWNLSQALITWPSFFVLSKNYQLLANNHNSFVSYWLSLTGMIFDVVVAILFIVIAFNKKMHVLIYSLVNQFRKWLKRPYLTKEQIYQRFIEKAEFNKLYGIEMRRWGLTIFKLLANMVVAIVSYFSLFGVFMITKTVNTTNNVIDQYSLIDLFNITNIAVTASNFIPVASGEGATQFVMTSFLNAFKPTDQFLHDQIKDGVFLWRLLSVYLPAIFTGICFVVWIVQVIWEFKKTVNVPLKTVNTVSLETKKDK</sequence>